<evidence type="ECO:0000256" key="4">
    <source>
        <dbReference type="ARBA" id="ARBA00022840"/>
    </source>
</evidence>
<keyword evidence="3" id="KW-0418">Kinase</keyword>
<dbReference type="InterPro" id="IPR017441">
    <property type="entry name" value="Protein_kinase_ATP_BS"/>
</dbReference>
<dbReference type="PROSITE" id="PS00107">
    <property type="entry name" value="PROTEIN_KINASE_ATP"/>
    <property type="match status" value="1"/>
</dbReference>
<dbReference type="GO" id="GO:0017148">
    <property type="term" value="P:negative regulation of translation"/>
    <property type="evidence" value="ECO:0007669"/>
    <property type="project" value="UniProtKB-KW"/>
</dbReference>
<feature type="compositionally biased region" description="Low complexity" evidence="8">
    <location>
        <begin position="39"/>
        <end position="48"/>
    </location>
</feature>
<feature type="binding site" evidence="7">
    <location>
        <position position="154"/>
    </location>
    <ligand>
        <name>ATP</name>
        <dbReference type="ChEBI" id="CHEBI:30616"/>
    </ligand>
</feature>
<dbReference type="InterPro" id="IPR050339">
    <property type="entry name" value="CC_SR_Kinase"/>
</dbReference>
<evidence type="ECO:0000256" key="2">
    <source>
        <dbReference type="ARBA" id="ARBA00022741"/>
    </source>
</evidence>
<dbReference type="Pfam" id="PF00069">
    <property type="entry name" value="Pkinase"/>
    <property type="match status" value="2"/>
</dbReference>
<accession>A0A5A8C119</accession>
<feature type="region of interest" description="Disordered" evidence="8">
    <location>
        <begin position="467"/>
        <end position="490"/>
    </location>
</feature>
<feature type="domain" description="Protein kinase" evidence="9">
    <location>
        <begin position="125"/>
        <end position="446"/>
    </location>
</feature>
<dbReference type="Gene3D" id="3.30.200.20">
    <property type="entry name" value="Phosphorylase Kinase, domain 1"/>
    <property type="match status" value="1"/>
</dbReference>
<keyword evidence="2 7" id="KW-0547">Nucleotide-binding</keyword>
<dbReference type="PROSITE" id="PS50011">
    <property type="entry name" value="PROTEIN_KINASE_DOM"/>
    <property type="match status" value="1"/>
</dbReference>
<dbReference type="SMART" id="SM00220">
    <property type="entry name" value="S_TKc"/>
    <property type="match status" value="1"/>
</dbReference>
<comment type="caution">
    <text evidence="10">The sequence shown here is derived from an EMBL/GenBank/DDBJ whole genome shotgun (WGS) entry which is preliminary data.</text>
</comment>
<reference evidence="10 11" key="1">
    <citation type="submission" date="2019-07" db="EMBL/GenBank/DDBJ databases">
        <title>Genomes of Cafeteria roenbergensis.</title>
        <authorList>
            <person name="Fischer M.G."/>
            <person name="Hackl T."/>
            <person name="Roman M."/>
        </authorList>
    </citation>
    <scope>NUCLEOTIDE SEQUENCE [LARGE SCALE GENOMIC DNA]</scope>
    <source>
        <strain evidence="10 11">Cflag</strain>
    </source>
</reference>
<comment type="similarity">
    <text evidence="6">Belongs to the protein kinase superfamily. Ser/Thr protein kinase family. GCN2 subfamily.</text>
</comment>
<evidence type="ECO:0000259" key="9">
    <source>
        <dbReference type="PROSITE" id="PS50011"/>
    </source>
</evidence>
<dbReference type="PROSITE" id="PS00108">
    <property type="entry name" value="PROTEIN_KINASE_ST"/>
    <property type="match status" value="1"/>
</dbReference>
<feature type="region of interest" description="Disordered" evidence="8">
    <location>
        <begin position="534"/>
        <end position="570"/>
    </location>
</feature>
<feature type="compositionally biased region" description="Acidic residues" evidence="8">
    <location>
        <begin position="540"/>
        <end position="553"/>
    </location>
</feature>
<name>A0A5A8C119_CAFRO</name>
<feature type="compositionally biased region" description="Acidic residues" evidence="8">
    <location>
        <begin position="256"/>
        <end position="288"/>
    </location>
</feature>
<dbReference type="AlphaFoldDB" id="A0A5A8C119"/>
<evidence type="ECO:0000256" key="8">
    <source>
        <dbReference type="SAM" id="MobiDB-lite"/>
    </source>
</evidence>
<organism evidence="10 11">
    <name type="scientific">Cafeteria roenbergensis</name>
    <name type="common">Marine flagellate</name>
    <dbReference type="NCBI Taxonomy" id="33653"/>
    <lineage>
        <taxon>Eukaryota</taxon>
        <taxon>Sar</taxon>
        <taxon>Stramenopiles</taxon>
        <taxon>Bigyra</taxon>
        <taxon>Opalozoa</taxon>
        <taxon>Bicosoecida</taxon>
        <taxon>Cafeteriaceae</taxon>
        <taxon>Cafeteria</taxon>
    </lineage>
</organism>
<keyword evidence="5" id="KW-0652">Protein synthesis inhibitor</keyword>
<evidence type="ECO:0000256" key="6">
    <source>
        <dbReference type="ARBA" id="ARBA00037982"/>
    </source>
</evidence>
<evidence type="ECO:0000313" key="11">
    <source>
        <dbReference type="Proteomes" id="UP000325113"/>
    </source>
</evidence>
<dbReference type="Proteomes" id="UP000325113">
    <property type="component" value="Unassembled WGS sequence"/>
</dbReference>
<dbReference type="InterPro" id="IPR011009">
    <property type="entry name" value="Kinase-like_dom_sf"/>
</dbReference>
<evidence type="ECO:0000256" key="5">
    <source>
        <dbReference type="ARBA" id="ARBA00023193"/>
    </source>
</evidence>
<dbReference type="InterPro" id="IPR008271">
    <property type="entry name" value="Ser/Thr_kinase_AS"/>
</dbReference>
<dbReference type="GO" id="GO:0005737">
    <property type="term" value="C:cytoplasm"/>
    <property type="evidence" value="ECO:0007669"/>
    <property type="project" value="TreeGrafter"/>
</dbReference>
<protein>
    <recommendedName>
        <fullName evidence="9">Protein kinase domain-containing protein</fullName>
    </recommendedName>
</protein>
<feature type="region of interest" description="Disordered" evidence="8">
    <location>
        <begin position="1"/>
        <end position="112"/>
    </location>
</feature>
<keyword evidence="1" id="KW-0808">Transferase</keyword>
<feature type="region of interest" description="Disordered" evidence="8">
    <location>
        <begin position="226"/>
        <end position="291"/>
    </location>
</feature>
<evidence type="ECO:0000313" key="10">
    <source>
        <dbReference type="EMBL" id="KAA0145770.1"/>
    </source>
</evidence>
<dbReference type="PANTHER" id="PTHR11042">
    <property type="entry name" value="EUKARYOTIC TRANSLATION INITIATION FACTOR 2-ALPHA KINASE EIF2-ALPHA KINASE -RELATED"/>
    <property type="match status" value="1"/>
</dbReference>
<keyword evidence="4 7" id="KW-0067">ATP-binding</keyword>
<dbReference type="GO" id="GO:0005634">
    <property type="term" value="C:nucleus"/>
    <property type="evidence" value="ECO:0007669"/>
    <property type="project" value="TreeGrafter"/>
</dbReference>
<dbReference type="PANTHER" id="PTHR11042:SF189">
    <property type="entry name" value="PROTEIN KINASE DOMAIN-CONTAINING PROTEIN"/>
    <property type="match status" value="1"/>
</dbReference>
<sequence>MTTSSTPQSAVGRAIDLADVSVSPSQHGGHSKRQGLGPASAESASASAPDQATGVPSSVAVAGGEGFAESQRGGSRWAAELNDSADEHDDDDGDDDDDDGDDDDDDGDDDDEVELVPLPGFDAAFENLGVLGQGSFSVVFAARARRSGKVYAVKRSLRHLPSVAARDRLTREVVLAHLAGPHPCVLRYHDAWQEGGHLLIRAQNCPGGSLASVAARAARGELEEAQATWQGPQGVAGKPAAVDLGDSGLKVSVADSDIDEVDEEAEEAEDEDEEDEEDEDKDEEDGDDASMSPVAAGLAHLHRAGVIHGDVKTANVLIDEAGGVLVGDLGTASLLDPVTGAAPAQEAEDGDSRYIAPEMLTSARGATPAADVFSLGVVLFELAWALLPPANGDGWRALRAGSLPPVMRSVKAFRSDGLLALVRRLLHPDPASRPTAAEVAAMHPCSSAEGHQQAAEFFRKAAQADASRSRIGGGGGGASGGGGGAWKRGAEHPMTMAGAVLVASVAGGGGGPMLGRAASWVPGMGEAVAAADRVPQLQEALDEAAEGGSEEGGDERAAVDAGDELTAATT</sequence>
<feature type="compositionally biased region" description="Gly residues" evidence="8">
    <location>
        <begin position="471"/>
        <end position="486"/>
    </location>
</feature>
<proteinExistence type="inferred from homology"/>
<dbReference type="EMBL" id="VLTM01000230">
    <property type="protein sequence ID" value="KAA0145770.1"/>
    <property type="molecule type" value="Genomic_DNA"/>
</dbReference>
<dbReference type="GO" id="GO:0005524">
    <property type="term" value="F:ATP binding"/>
    <property type="evidence" value="ECO:0007669"/>
    <property type="project" value="UniProtKB-UniRule"/>
</dbReference>
<dbReference type="InterPro" id="IPR000719">
    <property type="entry name" value="Prot_kinase_dom"/>
</dbReference>
<gene>
    <name evidence="10" type="ORF">FNF31_07965</name>
</gene>
<feature type="compositionally biased region" description="Acidic residues" evidence="8">
    <location>
        <begin position="83"/>
        <end position="112"/>
    </location>
</feature>
<dbReference type="Gene3D" id="1.10.510.10">
    <property type="entry name" value="Transferase(Phosphotransferase) domain 1"/>
    <property type="match status" value="1"/>
</dbReference>
<dbReference type="GO" id="GO:0004672">
    <property type="term" value="F:protein kinase activity"/>
    <property type="evidence" value="ECO:0007669"/>
    <property type="project" value="InterPro"/>
</dbReference>
<evidence type="ECO:0000256" key="3">
    <source>
        <dbReference type="ARBA" id="ARBA00022777"/>
    </source>
</evidence>
<dbReference type="SUPFAM" id="SSF56112">
    <property type="entry name" value="Protein kinase-like (PK-like)"/>
    <property type="match status" value="1"/>
</dbReference>
<evidence type="ECO:0000256" key="1">
    <source>
        <dbReference type="ARBA" id="ARBA00022679"/>
    </source>
</evidence>
<evidence type="ECO:0000256" key="7">
    <source>
        <dbReference type="PROSITE-ProRule" id="PRU10141"/>
    </source>
</evidence>